<dbReference type="AlphaFoldDB" id="A0A0C5XD76"/>
<sequence>MSGYDRAVDMRALTDLLEVPVDVVLEPLCSCLLAAAEPL</sequence>
<evidence type="ECO:0000313" key="2">
    <source>
        <dbReference type="Proteomes" id="UP000030300"/>
    </source>
</evidence>
<proteinExistence type="predicted"/>
<dbReference type="KEGG" id="psim:KR76_00157"/>
<dbReference type="HOGENOM" id="CLU_3313537_0_0_11"/>
<evidence type="ECO:0000313" key="1">
    <source>
        <dbReference type="EMBL" id="AJR18779.1"/>
    </source>
</evidence>
<reference evidence="1 2" key="1">
    <citation type="journal article" date="2015" name="Genome Announc.">
        <title>Complete Genome Sequence of Steroid-Transforming Nocardioides simplex VKM Ac-2033D.</title>
        <authorList>
            <person name="Shtratnikova V.Y."/>
            <person name="Schelkunov M.I."/>
            <person name="Pekov Y.A."/>
            <person name="Fokina V.V."/>
            <person name="Logacheva M.D."/>
            <person name="Sokolov S.L."/>
            <person name="Bragin E.Y."/>
            <person name="Ashapkin V.V."/>
            <person name="Donova M.V."/>
        </authorList>
    </citation>
    <scope>NUCLEOTIDE SEQUENCE [LARGE SCALE GENOMIC DNA]</scope>
    <source>
        <strain evidence="1 2">VKM Ac-2033D</strain>
    </source>
</reference>
<gene>
    <name evidence="1" type="ORF">KR76_00157</name>
</gene>
<dbReference type="STRING" id="2045.KR76_00157"/>
<name>A0A0C5XD76_NOCSI</name>
<dbReference type="Proteomes" id="UP000030300">
    <property type="component" value="Chromosome"/>
</dbReference>
<keyword evidence="2" id="KW-1185">Reference proteome</keyword>
<dbReference type="EMBL" id="CP009896">
    <property type="protein sequence ID" value="AJR18779.1"/>
    <property type="molecule type" value="Genomic_DNA"/>
</dbReference>
<protein>
    <submittedName>
        <fullName evidence="1">Uncharacterized protein</fullName>
    </submittedName>
</protein>
<accession>A0A0C5XD76</accession>
<organism evidence="1 2">
    <name type="scientific">Nocardioides simplex</name>
    <name type="common">Arthrobacter simplex</name>
    <dbReference type="NCBI Taxonomy" id="2045"/>
    <lineage>
        <taxon>Bacteria</taxon>
        <taxon>Bacillati</taxon>
        <taxon>Actinomycetota</taxon>
        <taxon>Actinomycetes</taxon>
        <taxon>Propionibacteriales</taxon>
        <taxon>Nocardioidaceae</taxon>
        <taxon>Pimelobacter</taxon>
    </lineage>
</organism>